<dbReference type="SUPFAM" id="SSF56112">
    <property type="entry name" value="Protein kinase-like (PK-like)"/>
    <property type="match status" value="1"/>
</dbReference>
<feature type="domain" description="Protein kinase" evidence="3">
    <location>
        <begin position="71"/>
        <end position="331"/>
    </location>
</feature>
<dbReference type="PANTHER" id="PTHR44167:SF24">
    <property type="entry name" value="SERINE_THREONINE-PROTEIN KINASE CHK2"/>
    <property type="match status" value="1"/>
</dbReference>
<dbReference type="Gene3D" id="1.10.510.10">
    <property type="entry name" value="Transferase(Phosphotransferase) domain 1"/>
    <property type="match status" value="1"/>
</dbReference>
<dbReference type="InterPro" id="IPR011009">
    <property type="entry name" value="Kinase-like_dom_sf"/>
</dbReference>
<keyword evidence="4" id="KW-1185">Reference proteome</keyword>
<reference evidence="5" key="1">
    <citation type="submission" date="2022-11" db="UniProtKB">
        <authorList>
            <consortium name="WormBaseParasite"/>
        </authorList>
    </citation>
    <scope>IDENTIFICATION</scope>
</reference>
<dbReference type="AlphaFoldDB" id="A0A914MR56"/>
<proteinExistence type="predicted"/>
<organism evidence="4 5">
    <name type="scientific">Meloidogyne incognita</name>
    <name type="common">Southern root-knot nematode worm</name>
    <name type="synonym">Oxyuris incognita</name>
    <dbReference type="NCBI Taxonomy" id="6306"/>
    <lineage>
        <taxon>Eukaryota</taxon>
        <taxon>Metazoa</taxon>
        <taxon>Ecdysozoa</taxon>
        <taxon>Nematoda</taxon>
        <taxon>Chromadorea</taxon>
        <taxon>Rhabditida</taxon>
        <taxon>Tylenchina</taxon>
        <taxon>Tylenchomorpha</taxon>
        <taxon>Tylenchoidea</taxon>
        <taxon>Meloidogynidae</taxon>
        <taxon>Meloidogyninae</taxon>
        <taxon>Meloidogyne</taxon>
        <taxon>Meloidogyne incognita group</taxon>
    </lineage>
</organism>
<evidence type="ECO:0000256" key="1">
    <source>
        <dbReference type="PROSITE-ProRule" id="PRU10141"/>
    </source>
</evidence>
<dbReference type="InterPro" id="IPR017441">
    <property type="entry name" value="Protein_kinase_ATP_BS"/>
</dbReference>
<name>A0A914MR56_MELIC</name>
<evidence type="ECO:0000313" key="5">
    <source>
        <dbReference type="WBParaSite" id="Minc3s02464g30183"/>
    </source>
</evidence>
<dbReference type="WBParaSite" id="Minc3s02464g30183">
    <property type="protein sequence ID" value="Minc3s02464g30183"/>
    <property type="gene ID" value="Minc3s02464g30183"/>
</dbReference>
<dbReference type="PROSITE" id="PS00107">
    <property type="entry name" value="PROTEIN_KINASE_ATP"/>
    <property type="match status" value="1"/>
</dbReference>
<evidence type="ECO:0000256" key="2">
    <source>
        <dbReference type="SAM" id="SignalP"/>
    </source>
</evidence>
<dbReference type="Pfam" id="PF00069">
    <property type="entry name" value="Pkinase"/>
    <property type="match status" value="1"/>
</dbReference>
<dbReference type="PROSITE" id="PS51257">
    <property type="entry name" value="PROKAR_LIPOPROTEIN"/>
    <property type="match status" value="1"/>
</dbReference>
<sequence length="331" mass="38189">MKIWPLFILQVFSLFALYLPQGTLAGCFQSKHISEIATTSHGGQNRCHCQQFTIRELREQININQIELNVQPLHNNIGFGGFGGVKHAFNLHQNKCYALKISQIHYEGRKNAVQRELAVLNYFNTLNVQQRSHIIKMHAWREDSEDNKMYFLLELGGKSLKNYYRQKIVERNGENNRDSPRMEEQLLLNILKGAAQALQQFHQHGIHLDVKEDNFLIALNEHQSEPSPGRESNETIPVKLIDFNISVINSEGHDANTEFMADGIKAPELLYEHPIITTKADVFSFGLMTFGLFSNEDYVKSYYEGIMNNMLLPYMNNTNYNTRLDQLIKVK</sequence>
<accession>A0A914MR56</accession>
<dbReference type="InterPro" id="IPR000719">
    <property type="entry name" value="Prot_kinase_dom"/>
</dbReference>
<protein>
    <submittedName>
        <fullName evidence="5">Protein kinase domain-containing protein</fullName>
    </submittedName>
</protein>
<dbReference type="PROSITE" id="PS50011">
    <property type="entry name" value="PROTEIN_KINASE_DOM"/>
    <property type="match status" value="1"/>
</dbReference>
<feature type="signal peptide" evidence="2">
    <location>
        <begin position="1"/>
        <end position="25"/>
    </location>
</feature>
<keyword evidence="1" id="KW-0067">ATP-binding</keyword>
<feature type="binding site" evidence="1">
    <location>
        <position position="100"/>
    </location>
    <ligand>
        <name>ATP</name>
        <dbReference type="ChEBI" id="CHEBI:30616"/>
    </ligand>
</feature>
<dbReference type="GO" id="GO:0004672">
    <property type="term" value="F:protein kinase activity"/>
    <property type="evidence" value="ECO:0007669"/>
    <property type="project" value="InterPro"/>
</dbReference>
<evidence type="ECO:0000259" key="3">
    <source>
        <dbReference type="PROSITE" id="PS50011"/>
    </source>
</evidence>
<feature type="chain" id="PRO_5037573848" evidence="2">
    <location>
        <begin position="26"/>
        <end position="331"/>
    </location>
</feature>
<dbReference type="GO" id="GO:0005524">
    <property type="term" value="F:ATP binding"/>
    <property type="evidence" value="ECO:0007669"/>
    <property type="project" value="UniProtKB-UniRule"/>
</dbReference>
<keyword evidence="1" id="KW-0547">Nucleotide-binding</keyword>
<dbReference type="Gene3D" id="3.30.200.20">
    <property type="entry name" value="Phosphorylase Kinase, domain 1"/>
    <property type="match status" value="1"/>
</dbReference>
<dbReference type="Proteomes" id="UP000887563">
    <property type="component" value="Unplaced"/>
</dbReference>
<evidence type="ECO:0000313" key="4">
    <source>
        <dbReference type="Proteomes" id="UP000887563"/>
    </source>
</evidence>
<keyword evidence="2" id="KW-0732">Signal</keyword>
<dbReference type="SMART" id="SM00220">
    <property type="entry name" value="S_TKc"/>
    <property type="match status" value="1"/>
</dbReference>
<dbReference type="PANTHER" id="PTHR44167">
    <property type="entry name" value="OVARIAN-SPECIFIC SERINE/THREONINE-PROTEIN KINASE LOK-RELATED"/>
    <property type="match status" value="1"/>
</dbReference>